<evidence type="ECO:0000313" key="6">
    <source>
        <dbReference type="Proteomes" id="UP001266305"/>
    </source>
</evidence>
<feature type="compositionally biased region" description="Low complexity" evidence="3">
    <location>
        <begin position="151"/>
        <end position="164"/>
    </location>
</feature>
<evidence type="ECO:0000259" key="4">
    <source>
        <dbReference type="Pfam" id="PF11627"/>
    </source>
</evidence>
<dbReference type="EMBL" id="JASSZA010000008">
    <property type="protein sequence ID" value="KAK2103220.1"/>
    <property type="molecule type" value="Genomic_DNA"/>
</dbReference>
<evidence type="ECO:0000256" key="2">
    <source>
        <dbReference type="ARBA" id="ARBA00022884"/>
    </source>
</evidence>
<feature type="region of interest" description="Disordered" evidence="3">
    <location>
        <begin position="140"/>
        <end position="164"/>
    </location>
</feature>
<dbReference type="InterPro" id="IPR021662">
    <property type="entry name" value="HnRNPA1/A2_C"/>
</dbReference>
<protein>
    <recommendedName>
        <fullName evidence="4">Heterogeneous nuclear ribonucleoprotein A1/A2 C-terminal domain-containing protein</fullName>
    </recommendedName>
</protein>
<evidence type="ECO:0000256" key="1">
    <source>
        <dbReference type="ARBA" id="ARBA00022737"/>
    </source>
</evidence>
<comment type="caution">
    <text evidence="5">The sequence shown here is derived from an EMBL/GenBank/DDBJ whole genome shotgun (WGS) entry which is preliminary data.</text>
</comment>
<dbReference type="PANTHER" id="PTHR48026:SF2">
    <property type="entry name" value="HETEROGENEOUS NUCLEAR RIBONUCLEOPROTEIN A1-RELATED"/>
    <property type="match status" value="1"/>
</dbReference>
<reference evidence="5 6" key="1">
    <citation type="submission" date="2023-05" db="EMBL/GenBank/DDBJ databases">
        <title>B98-5 Cell Line De Novo Hybrid Assembly: An Optical Mapping Approach.</title>
        <authorList>
            <person name="Kananen K."/>
            <person name="Auerbach J.A."/>
            <person name="Kautto E."/>
            <person name="Blachly J.S."/>
        </authorList>
    </citation>
    <scope>NUCLEOTIDE SEQUENCE [LARGE SCALE GENOMIC DNA]</scope>
    <source>
        <strain evidence="5">B95-8</strain>
        <tissue evidence="5">Cell line</tissue>
    </source>
</reference>
<keyword evidence="2" id="KW-0694">RNA-binding</keyword>
<gene>
    <name evidence="5" type="ORF">P7K49_017076</name>
</gene>
<dbReference type="Pfam" id="PF11627">
    <property type="entry name" value="HnRNPA1_LC"/>
    <property type="match status" value="1"/>
</dbReference>
<name>A0ABQ9V1P8_SAGOE</name>
<feature type="domain" description="Heterogeneous nuclear ribonucleoprotein A1/A2 C-terminal" evidence="4">
    <location>
        <begin position="101"/>
        <end position="137"/>
    </location>
</feature>
<proteinExistence type="predicted"/>
<sequence>MTPWISVIQKYYTVNGHNCETRKALSKQEMAIASSSQRGQSGSGNFGVVVMEVVSVGMTTLVMAETSVVMVALMAAALVVEDMASTGDGYNGFGNDGSNFGGGGNYNDFGNFKNQSSSFRPMKGGNFGGRSPYGGRGQYFAKSQNKGGYGASSSSSSYGRGRRF</sequence>
<organism evidence="5 6">
    <name type="scientific">Saguinus oedipus</name>
    <name type="common">Cotton-top tamarin</name>
    <name type="synonym">Oedipomidas oedipus</name>
    <dbReference type="NCBI Taxonomy" id="9490"/>
    <lineage>
        <taxon>Eukaryota</taxon>
        <taxon>Metazoa</taxon>
        <taxon>Chordata</taxon>
        <taxon>Craniata</taxon>
        <taxon>Vertebrata</taxon>
        <taxon>Euteleostomi</taxon>
        <taxon>Mammalia</taxon>
        <taxon>Eutheria</taxon>
        <taxon>Euarchontoglires</taxon>
        <taxon>Primates</taxon>
        <taxon>Haplorrhini</taxon>
        <taxon>Platyrrhini</taxon>
        <taxon>Cebidae</taxon>
        <taxon>Callitrichinae</taxon>
        <taxon>Saguinus</taxon>
    </lineage>
</organism>
<evidence type="ECO:0000256" key="3">
    <source>
        <dbReference type="SAM" id="MobiDB-lite"/>
    </source>
</evidence>
<evidence type="ECO:0000313" key="5">
    <source>
        <dbReference type="EMBL" id="KAK2103220.1"/>
    </source>
</evidence>
<dbReference type="PANTHER" id="PTHR48026">
    <property type="entry name" value="HOMOLOGOUS TO DROSOPHILA SQD (SQUID) PROTEIN"/>
    <property type="match status" value="1"/>
</dbReference>
<dbReference type="Proteomes" id="UP001266305">
    <property type="component" value="Unassembled WGS sequence"/>
</dbReference>
<keyword evidence="6" id="KW-1185">Reference proteome</keyword>
<keyword evidence="1" id="KW-0677">Repeat</keyword>
<accession>A0ABQ9V1P8</accession>